<keyword evidence="2" id="KW-1185">Reference proteome</keyword>
<gene>
    <name evidence="1" type="ORF">EYC80_008806</name>
</gene>
<name>A0A5N6K1V9_MONLA</name>
<evidence type="ECO:0000313" key="2">
    <source>
        <dbReference type="Proteomes" id="UP000326757"/>
    </source>
</evidence>
<proteinExistence type="predicted"/>
<dbReference type="AlphaFoldDB" id="A0A5N6K1V9"/>
<reference evidence="1 2" key="1">
    <citation type="submission" date="2019-06" db="EMBL/GenBank/DDBJ databases">
        <title>Genome Sequence of the Brown Rot Fungal Pathogen Monilinia laxa.</title>
        <authorList>
            <person name="De Miccolis Angelini R.M."/>
            <person name="Landi L."/>
            <person name="Abate D."/>
            <person name="Pollastro S."/>
            <person name="Romanazzi G."/>
            <person name="Faretra F."/>
        </authorList>
    </citation>
    <scope>NUCLEOTIDE SEQUENCE [LARGE SCALE GENOMIC DNA]</scope>
    <source>
        <strain evidence="1 2">Mlax316</strain>
    </source>
</reference>
<sequence length="79" mass="8644">MAPLNNPQRPPIYDNAQPTPIIMNPLPAIPNAVTLTIFTLGNYKSLPPTVSACSYNNYTLITCPSNDAFRGLWSSVVYC</sequence>
<evidence type="ECO:0000313" key="1">
    <source>
        <dbReference type="EMBL" id="KAB8295989.1"/>
    </source>
</evidence>
<accession>A0A5N6K1V9</accession>
<dbReference type="EMBL" id="VIGI01000009">
    <property type="protein sequence ID" value="KAB8295989.1"/>
    <property type="molecule type" value="Genomic_DNA"/>
</dbReference>
<comment type="caution">
    <text evidence="1">The sequence shown here is derived from an EMBL/GenBank/DDBJ whole genome shotgun (WGS) entry which is preliminary data.</text>
</comment>
<protein>
    <submittedName>
        <fullName evidence="1">Uncharacterized protein</fullName>
    </submittedName>
</protein>
<organism evidence="1 2">
    <name type="scientific">Monilinia laxa</name>
    <name type="common">Brown rot fungus</name>
    <name type="synonym">Sclerotinia laxa</name>
    <dbReference type="NCBI Taxonomy" id="61186"/>
    <lineage>
        <taxon>Eukaryota</taxon>
        <taxon>Fungi</taxon>
        <taxon>Dikarya</taxon>
        <taxon>Ascomycota</taxon>
        <taxon>Pezizomycotina</taxon>
        <taxon>Leotiomycetes</taxon>
        <taxon>Helotiales</taxon>
        <taxon>Sclerotiniaceae</taxon>
        <taxon>Monilinia</taxon>
    </lineage>
</organism>
<dbReference type="Proteomes" id="UP000326757">
    <property type="component" value="Unassembled WGS sequence"/>
</dbReference>